<feature type="region of interest" description="Disordered" evidence="1">
    <location>
        <begin position="416"/>
        <end position="450"/>
    </location>
</feature>
<evidence type="ECO:0000313" key="4">
    <source>
        <dbReference type="Proteomes" id="UP001166286"/>
    </source>
</evidence>
<gene>
    <name evidence="3" type="ORF">JMJ35_009753</name>
</gene>
<feature type="compositionally biased region" description="Low complexity" evidence="1">
    <location>
        <begin position="13"/>
        <end position="25"/>
    </location>
</feature>
<proteinExistence type="predicted"/>
<feature type="region of interest" description="Disordered" evidence="1">
    <location>
        <begin position="1"/>
        <end position="76"/>
    </location>
</feature>
<dbReference type="GO" id="GO:0070086">
    <property type="term" value="P:ubiquitin-dependent endocytosis"/>
    <property type="evidence" value="ECO:0007669"/>
    <property type="project" value="TreeGrafter"/>
</dbReference>
<dbReference type="InterPro" id="IPR050357">
    <property type="entry name" value="Arrestin_domain-protein"/>
</dbReference>
<feature type="compositionally biased region" description="Acidic residues" evidence="1">
    <location>
        <begin position="435"/>
        <end position="450"/>
    </location>
</feature>
<dbReference type="GO" id="GO:0005886">
    <property type="term" value="C:plasma membrane"/>
    <property type="evidence" value="ECO:0007669"/>
    <property type="project" value="TreeGrafter"/>
</dbReference>
<evidence type="ECO:0000259" key="2">
    <source>
        <dbReference type="Pfam" id="PF13002"/>
    </source>
</evidence>
<name>A0AA39QT13_9LECA</name>
<feature type="compositionally biased region" description="Basic and acidic residues" evidence="1">
    <location>
        <begin position="27"/>
        <end position="48"/>
    </location>
</feature>
<dbReference type="InterPro" id="IPR014752">
    <property type="entry name" value="Arrestin-like_C"/>
</dbReference>
<comment type="caution">
    <text evidence="3">The sequence shown here is derived from an EMBL/GenBank/DDBJ whole genome shotgun (WGS) entry which is preliminary data.</text>
</comment>
<accession>A0AA39QT13</accession>
<organism evidence="3 4">
    <name type="scientific">Cladonia borealis</name>
    <dbReference type="NCBI Taxonomy" id="184061"/>
    <lineage>
        <taxon>Eukaryota</taxon>
        <taxon>Fungi</taxon>
        <taxon>Dikarya</taxon>
        <taxon>Ascomycota</taxon>
        <taxon>Pezizomycotina</taxon>
        <taxon>Lecanoromycetes</taxon>
        <taxon>OSLEUM clade</taxon>
        <taxon>Lecanoromycetidae</taxon>
        <taxon>Lecanorales</taxon>
        <taxon>Lecanorineae</taxon>
        <taxon>Cladoniaceae</taxon>
        <taxon>Cladonia</taxon>
    </lineage>
</organism>
<dbReference type="GO" id="GO:0005829">
    <property type="term" value="C:cytosol"/>
    <property type="evidence" value="ECO:0007669"/>
    <property type="project" value="TreeGrafter"/>
</dbReference>
<dbReference type="GO" id="GO:0031625">
    <property type="term" value="F:ubiquitin protein ligase binding"/>
    <property type="evidence" value="ECO:0007669"/>
    <property type="project" value="TreeGrafter"/>
</dbReference>
<dbReference type="AlphaFoldDB" id="A0AA39QT13"/>
<dbReference type="Proteomes" id="UP001166286">
    <property type="component" value="Unassembled WGS sequence"/>
</dbReference>
<dbReference type="InterPro" id="IPR024391">
    <property type="entry name" value="LDB19_N"/>
</dbReference>
<sequence>MPMPTGIRPGALKTSKNSKPTTTPPSDRPDFERKSSQERKSSVMEIFHHKEKRGSLVGRSNSPTKGSPKNSPKISATKPAKLVIDMESPPLIFHGSPASSTGALLSGQLLLTVTDPEVTLQSFEMVLVARTTFKKPVSKDCPDCATKTSEVFKWKFLSEPTKYKKGGHTFPFSYLLPGHIPATSHGGLGDIDYVLDCKAITTLSDSITVTRSLTVERALQPTGDKVSIRVFPPTNLTARVVLPSVIHPIGEFPVQLSLTGVIDNSLNNVERRWRIRRMNWRIDEQTKIISAACKKHAPKIGGEGKGILHEEVRSIGGSDIKSGWKTDFDTHGGQIDYEFSAALKPNCKPLCDVASPTGLEASHNLILELIVAEEQTSGVGKNTAMPTGAARVLRMQFKLVVTTRAGMGISWDEEMPPMYEDVPSSPPGYTKMEDFEGDLGPDEELERMRQ</sequence>
<dbReference type="PANTHER" id="PTHR11188:SF76">
    <property type="entry name" value="PROTEIN LDB19"/>
    <property type="match status" value="1"/>
</dbReference>
<dbReference type="GO" id="GO:0030674">
    <property type="term" value="F:protein-macromolecule adaptor activity"/>
    <property type="evidence" value="ECO:0007669"/>
    <property type="project" value="TreeGrafter"/>
</dbReference>
<dbReference type="EMBL" id="JAFEKC020000022">
    <property type="protein sequence ID" value="KAK0507864.1"/>
    <property type="molecule type" value="Genomic_DNA"/>
</dbReference>
<protein>
    <recommendedName>
        <fullName evidence="2">LDB19 N-terminal domain-containing protein</fullName>
    </recommendedName>
</protein>
<feature type="compositionally biased region" description="Polar residues" evidence="1">
    <location>
        <begin position="58"/>
        <end position="74"/>
    </location>
</feature>
<evidence type="ECO:0000313" key="3">
    <source>
        <dbReference type="EMBL" id="KAK0507864.1"/>
    </source>
</evidence>
<dbReference type="Pfam" id="PF13002">
    <property type="entry name" value="LDB19"/>
    <property type="match status" value="1"/>
</dbReference>
<dbReference type="Gene3D" id="2.60.40.640">
    <property type="match status" value="1"/>
</dbReference>
<keyword evidence="4" id="KW-1185">Reference proteome</keyword>
<dbReference type="PANTHER" id="PTHR11188">
    <property type="entry name" value="ARRESTIN DOMAIN CONTAINING PROTEIN"/>
    <property type="match status" value="1"/>
</dbReference>
<evidence type="ECO:0000256" key="1">
    <source>
        <dbReference type="SAM" id="MobiDB-lite"/>
    </source>
</evidence>
<reference evidence="3" key="1">
    <citation type="submission" date="2023-03" db="EMBL/GenBank/DDBJ databases">
        <title>Complete genome of Cladonia borealis.</title>
        <authorList>
            <person name="Park H."/>
        </authorList>
    </citation>
    <scope>NUCLEOTIDE SEQUENCE</scope>
    <source>
        <strain evidence="3">ANT050790</strain>
    </source>
</reference>
<feature type="domain" description="LDB19 N-terminal" evidence="2">
    <location>
        <begin position="124"/>
        <end position="298"/>
    </location>
</feature>